<dbReference type="RefSeq" id="WP_377479650.1">
    <property type="nucleotide sequence ID" value="NZ_JBHLTN010000007.1"/>
</dbReference>
<dbReference type="PANTHER" id="PTHR20858">
    <property type="entry name" value="PHOSPHOMETHYLPYRIMIDINE KINASE"/>
    <property type="match status" value="1"/>
</dbReference>
<dbReference type="GO" id="GO:0008972">
    <property type="term" value="F:phosphomethylpyrimidine kinase activity"/>
    <property type="evidence" value="ECO:0007669"/>
    <property type="project" value="UniProtKB-EC"/>
</dbReference>
<dbReference type="InterPro" id="IPR029056">
    <property type="entry name" value="Ribokinase-like"/>
</dbReference>
<dbReference type="CDD" id="cd01169">
    <property type="entry name" value="HMPP_kinase"/>
    <property type="match status" value="1"/>
</dbReference>
<dbReference type="Gene3D" id="3.20.20.70">
    <property type="entry name" value="Aldolase class I"/>
    <property type="match status" value="1"/>
</dbReference>
<dbReference type="PANTHER" id="PTHR20858:SF17">
    <property type="entry name" value="HYDROXYMETHYLPYRIMIDINE_PHOSPHOMETHYLPYRIMIDINE KINASE THI20-RELATED"/>
    <property type="match status" value="1"/>
</dbReference>
<dbReference type="EMBL" id="JBHLTN010000007">
    <property type="protein sequence ID" value="MFC0591515.1"/>
    <property type="molecule type" value="Genomic_DNA"/>
</dbReference>
<sequence>MPRPVVWSIAGNDSGGGAGLSADARAAEAFGAHLCPVVAAVTAQNSRAVTRVAPVTPDLLDAQLAALADDMPPAAIKTGLLGSADNVAVVARWVDRLRARGPVALLIDPVLRASTGAAFGDESVLRAYRELLLPRATLVTPNEREARRLVADEGAAVPGLAQALRAGGAAAVAITGGDSAQAEGWSLDWIDTPHARGWLALPRIGTKHTHGTGCTFATSAACALALGFVAADALVLAKMAATHAIAHGHAAGQGAGPVAARAGFATQPERMPCLSWDENCNFDSCSRLMDAGQSPISFEDAGLGVYAIVDAPERVRAVVQAGVRTVQLRIKTPPRPDAEWHAALRAAIAQSLAACRAAGATLVVNDHWRLAAELAAGDRAHVAVHLGQEDLLALGAAGRAELAASGLRLGISSHSLWELARARALAPWYVACGPVWPTLTKAMPWRPQGLDNLAWWVRMAGLPVVAIGGILEPAQAAQAAACGAAGVCVVRGLGAEPARSVPTWQAALAQGRAGERLPVPALPHPTLLDS</sequence>
<dbReference type="SUPFAM" id="SSF53613">
    <property type="entry name" value="Ribokinase-like"/>
    <property type="match status" value="1"/>
</dbReference>
<dbReference type="GO" id="GO:0008902">
    <property type="term" value="F:hydroxymethylpyrimidine kinase activity"/>
    <property type="evidence" value="ECO:0007669"/>
    <property type="project" value="UniProtKB-EC"/>
</dbReference>
<dbReference type="EC" id="2.7.1.49" evidence="3"/>
<evidence type="ECO:0000259" key="6">
    <source>
        <dbReference type="Pfam" id="PF08543"/>
    </source>
</evidence>
<dbReference type="CDD" id="cd00564">
    <property type="entry name" value="TMP_TenI"/>
    <property type="match status" value="1"/>
</dbReference>
<evidence type="ECO:0000256" key="2">
    <source>
        <dbReference type="ARBA" id="ARBA00004948"/>
    </source>
</evidence>
<feature type="domain" description="Thiamine phosphate synthase/TenI" evidence="5">
    <location>
        <begin position="311"/>
        <end position="493"/>
    </location>
</feature>
<name>A0ABV6PNV7_9BURK</name>
<evidence type="ECO:0000313" key="8">
    <source>
        <dbReference type="Proteomes" id="UP001589834"/>
    </source>
</evidence>
<keyword evidence="7" id="KW-0418">Kinase</keyword>
<dbReference type="Gene3D" id="3.40.1190.20">
    <property type="match status" value="1"/>
</dbReference>
<dbReference type="InterPro" id="IPR022998">
    <property type="entry name" value="ThiamineP_synth_TenI"/>
</dbReference>
<evidence type="ECO:0000256" key="4">
    <source>
        <dbReference type="ARBA" id="ARBA00023268"/>
    </source>
</evidence>
<dbReference type="Proteomes" id="UP001589834">
    <property type="component" value="Unassembled WGS sequence"/>
</dbReference>
<keyword evidence="4" id="KW-0511">Multifunctional enzyme</keyword>
<dbReference type="InterPro" id="IPR036206">
    <property type="entry name" value="ThiamineP_synth_sf"/>
</dbReference>
<proteinExistence type="predicted"/>
<organism evidence="7 8">
    <name type="scientific">Ottowia pentelensis</name>
    <dbReference type="NCBI Taxonomy" id="511108"/>
    <lineage>
        <taxon>Bacteria</taxon>
        <taxon>Pseudomonadati</taxon>
        <taxon>Pseudomonadota</taxon>
        <taxon>Betaproteobacteria</taxon>
        <taxon>Burkholderiales</taxon>
        <taxon>Comamonadaceae</taxon>
        <taxon>Ottowia</taxon>
    </lineage>
</organism>
<keyword evidence="8" id="KW-1185">Reference proteome</keyword>
<evidence type="ECO:0000313" key="7">
    <source>
        <dbReference type="EMBL" id="MFC0591515.1"/>
    </source>
</evidence>
<dbReference type="SUPFAM" id="SSF51391">
    <property type="entry name" value="Thiamin phosphate synthase"/>
    <property type="match status" value="1"/>
</dbReference>
<comment type="caution">
    <text evidence="7">The sequence shown here is derived from an EMBL/GenBank/DDBJ whole genome shotgun (WGS) entry which is preliminary data.</text>
</comment>
<reference evidence="7 8" key="1">
    <citation type="submission" date="2024-09" db="EMBL/GenBank/DDBJ databases">
        <authorList>
            <person name="Sun Q."/>
            <person name="Mori K."/>
        </authorList>
    </citation>
    <scope>NUCLEOTIDE SEQUENCE [LARGE SCALE GENOMIC DNA]</scope>
    <source>
        <strain evidence="7 8">NCAIM B.02336</strain>
    </source>
</reference>
<dbReference type="Pfam" id="PF08543">
    <property type="entry name" value="Phos_pyr_kin"/>
    <property type="match status" value="1"/>
</dbReference>
<comment type="cofactor">
    <cofactor evidence="1">
        <name>Mg(2+)</name>
        <dbReference type="ChEBI" id="CHEBI:18420"/>
    </cofactor>
</comment>
<protein>
    <recommendedName>
        <fullName evidence="3">hydroxymethylpyrimidine kinase</fullName>
        <ecNumber evidence="3">2.7.1.49</ecNumber>
    </recommendedName>
</protein>
<dbReference type="InterPro" id="IPR004399">
    <property type="entry name" value="HMP/HMP-P_kinase_dom"/>
</dbReference>
<dbReference type="NCBIfam" id="TIGR00097">
    <property type="entry name" value="HMP-P_kinase"/>
    <property type="match status" value="1"/>
</dbReference>
<feature type="domain" description="Pyridoxamine kinase/Phosphomethylpyrimidine kinase" evidence="6">
    <location>
        <begin position="13"/>
        <end position="258"/>
    </location>
</feature>
<keyword evidence="7" id="KW-0808">Transferase</keyword>
<evidence type="ECO:0000256" key="3">
    <source>
        <dbReference type="ARBA" id="ARBA00012135"/>
    </source>
</evidence>
<accession>A0ABV6PNV7</accession>
<evidence type="ECO:0000256" key="1">
    <source>
        <dbReference type="ARBA" id="ARBA00001946"/>
    </source>
</evidence>
<gene>
    <name evidence="7" type="primary">thiD</name>
    <name evidence="7" type="ORF">ACFFGG_03000</name>
</gene>
<dbReference type="InterPro" id="IPR013785">
    <property type="entry name" value="Aldolase_TIM"/>
</dbReference>
<dbReference type="Pfam" id="PF02581">
    <property type="entry name" value="TMP-TENI"/>
    <property type="match status" value="1"/>
</dbReference>
<comment type="pathway">
    <text evidence="2">Cofactor biosynthesis; thiamine diphosphate biosynthesis.</text>
</comment>
<evidence type="ECO:0000259" key="5">
    <source>
        <dbReference type="Pfam" id="PF02581"/>
    </source>
</evidence>
<dbReference type="InterPro" id="IPR013749">
    <property type="entry name" value="PM/HMP-P_kinase-1"/>
</dbReference>